<proteinExistence type="predicted"/>
<dbReference type="EMBL" id="JASBWS010000037">
    <property type="protein sequence ID" value="KAJ9107246.1"/>
    <property type="molecule type" value="Genomic_DNA"/>
</dbReference>
<dbReference type="Proteomes" id="UP001230649">
    <property type="component" value="Unassembled WGS sequence"/>
</dbReference>
<comment type="caution">
    <text evidence="1">The sequence shown here is derived from an EMBL/GenBank/DDBJ whole genome shotgun (WGS) entry which is preliminary data.</text>
</comment>
<accession>A0ACC2W8R4</accession>
<organism evidence="1 2">
    <name type="scientific">Naganishia adeliensis</name>
    <dbReference type="NCBI Taxonomy" id="92952"/>
    <lineage>
        <taxon>Eukaryota</taxon>
        <taxon>Fungi</taxon>
        <taxon>Dikarya</taxon>
        <taxon>Basidiomycota</taxon>
        <taxon>Agaricomycotina</taxon>
        <taxon>Tremellomycetes</taxon>
        <taxon>Filobasidiales</taxon>
        <taxon>Filobasidiaceae</taxon>
        <taxon>Naganishia</taxon>
    </lineage>
</organism>
<reference evidence="1" key="1">
    <citation type="submission" date="2023-04" db="EMBL/GenBank/DDBJ databases">
        <title>Draft Genome sequencing of Naganishia species isolated from polar environments using Oxford Nanopore Technology.</title>
        <authorList>
            <person name="Leo P."/>
            <person name="Venkateswaran K."/>
        </authorList>
    </citation>
    <scope>NUCLEOTIDE SEQUENCE</scope>
    <source>
        <strain evidence="1">MNA-CCFEE 5262</strain>
    </source>
</reference>
<keyword evidence="2" id="KW-1185">Reference proteome</keyword>
<evidence type="ECO:0000313" key="1">
    <source>
        <dbReference type="EMBL" id="KAJ9107246.1"/>
    </source>
</evidence>
<gene>
    <name evidence="1" type="ORF">QFC20_003781</name>
</gene>
<name>A0ACC2W8R4_9TREE</name>
<evidence type="ECO:0000313" key="2">
    <source>
        <dbReference type="Proteomes" id="UP001230649"/>
    </source>
</evidence>
<sequence>MVGPTTTFLPPYSIYVFGGRAVASREVTRGMYVLDLETLVWRRVEEKGVWPCARYFHTLDHWDGKLVLWGGMGTAGDGAGGVWDELAKQGARARYAHLSAVVGERLIVMGGQEITNEYVFQQVVFNLKNGQVESVADLSSNEIRGSYRSVAVTAEWEEVVPPSNTTEGGGAEGLAERLAYSGPRGSGGQGQVVTPHGDIYLYSNANFTDVHRELHAISVTTSDDEKVDVQMTDLTPHLGSHSYSTLQPPGLRFPFSAQIGRHLVVGGTYLSQSSQQFALWALDLAAWQWQKVEAEVLEGNGERVRREGQVGHGLLEDGLAGGSWNRAVKDGEGRLLVFGNRYRSLQEDYEHRSISHEHVAVVELEVQGIYQAPARHPALKTSTDETSRIEFALGMLRDGPLQDCQVVCEDGRAIGCSSRLLEARWDWFKRTSNAETVYISESYPIVMAFLEYICTLDLVTALQHRIPVLTGLLMFAKQYDVPHLEKLTVHALHGRLDESTALGIYEVATLCECRHLQVRALKMVLAIQKRAGKTANHRRQQSGAAIVSAGRTGPATGPPTSEGDSARTIQPPGYDAVGNGSRAGQVSRAGEGAEGLMDGGECYATRAFSAPPSAFTVSPRTRRRMSSEPVVRDSPVILDVALPSDGTDQAPTSLTDSDQSSGYEPPTYRTRRRSASVASVHHLSDRDSEVDEHGRFTSAVRKIPLPRVEDMTDPETTADESGWEPPTYRTRRRSETVRTVHHFPRTEDVDEQGRLLQVRKTARLDRDERATAKITDGGGRLRQRPRIDTVDVRRGVSTGDAGESDSSVAESPVTPTDEPFEEPRMESERFPFVVHGIGKGKHAGHARTRSMGFLGVW</sequence>
<protein>
    <submittedName>
        <fullName evidence="1">Uncharacterized protein</fullName>
    </submittedName>
</protein>